<dbReference type="Proteomes" id="UP001297540">
    <property type="component" value="Chromosome"/>
</dbReference>
<dbReference type="KEGG" id="paeb:NCGM1900_5116"/>
<reference evidence="2 4" key="1">
    <citation type="submission" date="2017-08" db="EMBL/GenBank/DDBJ databases">
        <authorList>
            <person name="Feschi L."/>
            <person name="Jeukens J."/>
            <person name="Emond-Rheault J.-G."/>
            <person name="Kukavica-Ibrulj I."/>
            <person name="Boyle B."/>
            <person name="Levesque R.C."/>
        </authorList>
    </citation>
    <scope>NUCLEOTIDE SEQUENCE [LARGE SCALE GENOMIC DNA]</scope>
    <source>
        <strain evidence="2 4">PA-W36</strain>
    </source>
</reference>
<dbReference type="EMBL" id="WOAD01000001">
    <property type="protein sequence ID" value="MUI33811.1"/>
    <property type="molecule type" value="Genomic_DNA"/>
</dbReference>
<proteinExistence type="predicted"/>
<reference evidence="1 5" key="3">
    <citation type="submission" date="2019-11" db="EMBL/GenBank/DDBJ databases">
        <title>Genomes of ocular Pseudomonas aeruginosa isolates.</title>
        <authorList>
            <person name="Khan M."/>
            <person name="Rice S.A."/>
            <person name="Willcox M.D.P."/>
            <person name="Stapleton F."/>
        </authorList>
    </citation>
    <scope>NUCLEOTIDE SEQUENCE [LARGE SCALE GENOMIC DNA]</scope>
    <source>
        <strain evidence="1 5">PA221</strain>
    </source>
</reference>
<reference evidence="3" key="5">
    <citation type="submission" date="2023-10" db="EMBL/GenBank/DDBJ databases">
        <title>Pathogen: clinical or host-associated sample.</title>
        <authorList>
            <person name="Hergert J."/>
            <person name="Casey R."/>
            <person name="Wagner J."/>
            <person name="Young E.L."/>
            <person name="Oakeson K.F."/>
        </authorList>
    </citation>
    <scope>NUCLEOTIDE SEQUENCE</scope>
    <source>
        <strain evidence="3">2021CK-01020</strain>
    </source>
</reference>
<sequence>MPAIPLRAMVLCANPGRLLRYGALFNRCGYFHLSLCLDRRELRRSLDQGYPYDYFLYDGFRLDQGCKGTLAMLGRSGSIRRFLLVGELDCREKRLLFEWSRGHGLSIGAVSDRPLGQVALAALIKRDRGCPDLLRGIA</sequence>
<evidence type="ECO:0000313" key="4">
    <source>
        <dbReference type="Proteomes" id="UP000284767"/>
    </source>
</evidence>
<gene>
    <name evidence="1" type="ORF">GNQ48_02250</name>
    <name evidence="2" type="ORF">IPC1295_04035</name>
    <name evidence="3" type="ORF">L4V69_23465</name>
</gene>
<evidence type="ECO:0000313" key="2">
    <source>
        <dbReference type="EMBL" id="RPM21438.1"/>
    </source>
</evidence>
<reference evidence="2 4" key="2">
    <citation type="submission" date="2019-01" db="EMBL/GenBank/DDBJ databases">
        <title>The Pseudomonas aeruginosa pan-genome provides new insights on its population structure, horizontal gene transfer and pathogenicity.</title>
        <authorList>
            <person name="Freschi L."/>
            <person name="Vincent A.T."/>
            <person name="Jeukens J."/>
            <person name="Emond-Rheault J.-G."/>
            <person name="Kukavica-Ibrulj I."/>
            <person name="Dupont M.-J."/>
            <person name="Charette S.J."/>
            <person name="Boyle B."/>
            <person name="Levesque R.C."/>
        </authorList>
    </citation>
    <scope>NUCLEOTIDE SEQUENCE [LARGE SCALE GENOMIC DNA]</scope>
    <source>
        <strain evidence="2 4">PA-W36</strain>
    </source>
</reference>
<dbReference type="Proteomes" id="UP000433532">
    <property type="component" value="Unassembled WGS sequence"/>
</dbReference>
<accession>A0A071L6P7</accession>
<dbReference type="RefSeq" id="WP_003087127.1">
    <property type="nucleotide sequence ID" value="NZ_AP014622.1"/>
</dbReference>
<protein>
    <submittedName>
        <fullName evidence="1">Uncharacterized protein</fullName>
    </submittedName>
</protein>
<dbReference type="EMBL" id="NSNE01000002">
    <property type="protein sequence ID" value="RPM21438.1"/>
    <property type="molecule type" value="Genomic_DNA"/>
</dbReference>
<evidence type="ECO:0000313" key="1">
    <source>
        <dbReference type="EMBL" id="MUI33811.1"/>
    </source>
</evidence>
<dbReference type="EMBL" id="CP136986">
    <property type="protein sequence ID" value="WOS75462.1"/>
    <property type="molecule type" value="Genomic_DNA"/>
</dbReference>
<evidence type="ECO:0000313" key="5">
    <source>
        <dbReference type="Proteomes" id="UP000433532"/>
    </source>
</evidence>
<reference evidence="3" key="4">
    <citation type="submission" date="2023-06" db="EMBL/GenBank/DDBJ databases">
        <authorList>
            <consortium name="Clinical and Environmental Microbiology Branch: Whole genome sequencing antimicrobial resistance pathogens in the healthcare setting"/>
        </authorList>
    </citation>
    <scope>NUCLEOTIDE SEQUENCE</scope>
    <source>
        <strain evidence="3">2021CK-01020</strain>
    </source>
</reference>
<evidence type="ECO:0000313" key="3">
    <source>
        <dbReference type="EMBL" id="WOS75462.1"/>
    </source>
</evidence>
<dbReference type="Proteomes" id="UP000284767">
    <property type="component" value="Unassembled WGS sequence"/>
</dbReference>
<name>A0A071L6P7_PSEAI</name>
<dbReference type="AlphaFoldDB" id="A0A071L6P7"/>
<organism evidence="1 5">
    <name type="scientific">Pseudomonas aeruginosa</name>
    <dbReference type="NCBI Taxonomy" id="287"/>
    <lineage>
        <taxon>Bacteria</taxon>
        <taxon>Pseudomonadati</taxon>
        <taxon>Pseudomonadota</taxon>
        <taxon>Gammaproteobacteria</taxon>
        <taxon>Pseudomonadales</taxon>
        <taxon>Pseudomonadaceae</taxon>
        <taxon>Pseudomonas</taxon>
    </lineage>
</organism>